<dbReference type="AlphaFoldDB" id="A0A5C8URG3"/>
<proteinExistence type="predicted"/>
<sequence length="366" mass="39514">MTFVLKVSGPADVLAMVPGLVGFTPRNSVVLLAFRGTRSCGALRFDLPAQQSKITHKRVATFIVGMLCKLPDVDAVIPVICTDDGFAGGTAIPRREFAELLARRLEFSGFELRDSLCLAADGWASHLAAPPPGGHPLSEIANSPAAAALPDGLGVPASPQERIPDAAPADARRVQKGLVRYRRLYVRLTTEGPATFPDPVELAPLSDIPLFAEEALSWDEDALDAHGALLLFALQGPPVRDHVMLQWATSLAVGDRMWRDIVEDRARDSAADAQLSNLMFGVGPRPEPERIERGIRVLLTLASRVAGTDRLAPLCMLAWLSWALGRGSVAGRYIDEARAIQPDYGMAVVLDTMFSNGLLPEWAFRP</sequence>
<dbReference type="Proteomes" id="UP000321379">
    <property type="component" value="Unassembled WGS sequence"/>
</dbReference>
<dbReference type="Pfam" id="PF13830">
    <property type="entry name" value="DUF4192"/>
    <property type="match status" value="1"/>
</dbReference>
<gene>
    <name evidence="1" type="ORF">FVP33_05750</name>
</gene>
<reference evidence="1 2" key="1">
    <citation type="submission" date="2019-08" db="EMBL/GenBank/DDBJ databases">
        <title>Bacterial whole genome sequence for Glaciihabitans sp. CHu50b-6-2.</title>
        <authorList>
            <person name="Jin L."/>
        </authorList>
    </citation>
    <scope>NUCLEOTIDE SEQUENCE [LARGE SCALE GENOMIC DNA]</scope>
    <source>
        <strain evidence="1 2">CHu50b-6-2</strain>
    </source>
</reference>
<keyword evidence="2" id="KW-1185">Reference proteome</keyword>
<dbReference type="RefSeq" id="WP_147782681.1">
    <property type="nucleotide sequence ID" value="NZ_VRMG01000005.1"/>
</dbReference>
<protein>
    <submittedName>
        <fullName evidence="1">DUF4192 domain-containing protein</fullName>
    </submittedName>
</protein>
<dbReference type="EMBL" id="VRMG01000005">
    <property type="protein sequence ID" value="TXN31095.1"/>
    <property type="molecule type" value="Genomic_DNA"/>
</dbReference>
<dbReference type="InterPro" id="IPR025447">
    <property type="entry name" value="DUF4192"/>
</dbReference>
<accession>A0A5C8URG3</accession>
<comment type="caution">
    <text evidence="1">The sequence shown here is derived from an EMBL/GenBank/DDBJ whole genome shotgun (WGS) entry which is preliminary data.</text>
</comment>
<organism evidence="1 2">
    <name type="scientific">Lacisediminihabitans profunda</name>
    <dbReference type="NCBI Taxonomy" id="2594790"/>
    <lineage>
        <taxon>Bacteria</taxon>
        <taxon>Bacillati</taxon>
        <taxon>Actinomycetota</taxon>
        <taxon>Actinomycetes</taxon>
        <taxon>Micrococcales</taxon>
        <taxon>Microbacteriaceae</taxon>
        <taxon>Lacisediminihabitans</taxon>
    </lineage>
</organism>
<evidence type="ECO:0000313" key="1">
    <source>
        <dbReference type="EMBL" id="TXN31095.1"/>
    </source>
</evidence>
<evidence type="ECO:0000313" key="2">
    <source>
        <dbReference type="Proteomes" id="UP000321379"/>
    </source>
</evidence>
<name>A0A5C8URG3_9MICO</name>